<dbReference type="AlphaFoldDB" id="I0A117"/>
<dbReference type="Proteomes" id="UP000007391">
    <property type="component" value="Chromosome"/>
</dbReference>
<dbReference type="PANTHER" id="PTHR33937:SF2">
    <property type="entry name" value="DINITROGENASE IRON-MOLYBDENUM COFACTOR BIOSYNTHESIS DOMAIN-CONTAINING PROTEIN"/>
    <property type="match status" value="1"/>
</dbReference>
<dbReference type="PANTHER" id="PTHR33937">
    <property type="entry name" value="IRON-MOLYBDENUM PROTEIN-RELATED-RELATED"/>
    <property type="match status" value="1"/>
</dbReference>
<keyword evidence="3" id="KW-1185">Reference proteome</keyword>
<feature type="domain" description="Dinitrogenase iron-molybdenum cofactor biosynthesis" evidence="1">
    <location>
        <begin position="22"/>
        <end position="112"/>
    </location>
</feature>
<gene>
    <name evidence="2" type="ordered locus">FFONT_0686</name>
</gene>
<dbReference type="EMBL" id="CP003423">
    <property type="protein sequence ID" value="AFH42674.1"/>
    <property type="molecule type" value="Genomic_DNA"/>
</dbReference>
<dbReference type="Gene3D" id="3.30.420.130">
    <property type="entry name" value="Dinitrogenase iron-molybdenum cofactor biosynthesis domain"/>
    <property type="match status" value="1"/>
</dbReference>
<name>I0A117_FERFK</name>
<proteinExistence type="predicted"/>
<dbReference type="InterPro" id="IPR036105">
    <property type="entry name" value="DiNase_FeMo-co_biosyn_sf"/>
</dbReference>
<protein>
    <submittedName>
        <fullName evidence="2">Iron-molybdenum cofactor-binding protein</fullName>
    </submittedName>
</protein>
<dbReference type="STRING" id="1163730.FFONT_0686"/>
<accession>I0A117</accession>
<dbReference type="KEGG" id="ffo:FFONT_0686"/>
<reference evidence="2 3" key="2">
    <citation type="journal article" date="2014" name="Extremophiles">
        <title>Analysis of the complete genome of Fervidococcus fontis confirms the distinct phylogenetic position of the order Fervidicoccales and suggests its environmental function.</title>
        <authorList>
            <person name="Lebedinsky A.V."/>
            <person name="Mardanov A.V."/>
            <person name="Kublanov I.V."/>
            <person name="Gumerov V.M."/>
            <person name="Beletsky A.V."/>
            <person name="Perevalova A.A."/>
            <person name="Bidzhieva S.Kh."/>
            <person name="Bonch-Osmolovskaya E.A."/>
            <person name="Skryabin K.G."/>
            <person name="Ravin N.V."/>
        </authorList>
    </citation>
    <scope>NUCLEOTIDE SEQUENCE [LARGE SCALE GENOMIC DNA]</scope>
    <source>
        <strain evidence="3">DSM 19380 / VKM B-2539 / Kam940</strain>
    </source>
</reference>
<dbReference type="InParanoid" id="I0A117"/>
<dbReference type="InterPro" id="IPR003731">
    <property type="entry name" value="Di-Nase_FeMo-co_biosynth"/>
</dbReference>
<dbReference type="HOGENOM" id="CLU_104194_0_1_2"/>
<evidence type="ECO:0000259" key="1">
    <source>
        <dbReference type="Pfam" id="PF02579"/>
    </source>
</evidence>
<dbReference type="SUPFAM" id="SSF53146">
    <property type="entry name" value="Nitrogenase accessory factor-like"/>
    <property type="match status" value="1"/>
</dbReference>
<evidence type="ECO:0000313" key="3">
    <source>
        <dbReference type="Proteomes" id="UP000007391"/>
    </source>
</evidence>
<reference evidence="3" key="1">
    <citation type="submission" date="2012-03" db="EMBL/GenBank/DDBJ databases">
        <title>Fervidicoccus fontis complete genome analysis confirms its distinct phylogenetic position and predicts its environmental function.</title>
        <authorList>
            <person name="Lebedinsky A.V."/>
            <person name="Mardanov A.V."/>
            <person name="Gumerov V.M."/>
            <person name="Beletsky A.V."/>
            <person name="Kublanov I.V."/>
            <person name="Perevalova A.A."/>
            <person name="Bonch-Osmolovskaya E.A."/>
            <person name="Ravin N.V."/>
            <person name="Skryabin K.G."/>
        </authorList>
    </citation>
    <scope>NUCLEOTIDE SEQUENCE [LARGE SCALE GENOMIC DNA]</scope>
    <source>
        <strain evidence="3">DSM 19380 / VKM B-2539 / Kam940</strain>
    </source>
</reference>
<organism evidence="2 3">
    <name type="scientific">Fervidicoccus fontis (strain DSM 19380 / JCM 18336 / VKM B-2539 / Kam940)</name>
    <dbReference type="NCBI Taxonomy" id="1163730"/>
    <lineage>
        <taxon>Archaea</taxon>
        <taxon>Thermoproteota</taxon>
        <taxon>Thermoprotei</taxon>
        <taxon>Fervidicoccales</taxon>
        <taxon>Fervidicoccaceae</taxon>
        <taxon>Fervidicoccus</taxon>
    </lineage>
</organism>
<dbReference type="eggNOG" id="arCOG02734">
    <property type="taxonomic scope" value="Archaea"/>
</dbReference>
<dbReference type="InterPro" id="IPR051840">
    <property type="entry name" value="NifX/NifY_domain"/>
</dbReference>
<evidence type="ECO:0000313" key="2">
    <source>
        <dbReference type="EMBL" id="AFH42674.1"/>
    </source>
</evidence>
<sequence>MYFGDSMRKIAVVCEGSGGLEDIVASKFARAPKIVFVELEDEGRILDVKAIDNPGANAESGAAVKIIQTVIDEGAEAVVAPAFGPNAQAILDEVKVKGITVPAGTKVREAVEIAKRELGI</sequence>
<dbReference type="Pfam" id="PF02579">
    <property type="entry name" value="Nitro_FeMo-Co"/>
    <property type="match status" value="1"/>
</dbReference>